<keyword evidence="4" id="KW-0949">S-adenosyl-L-methionine</keyword>
<dbReference type="Gene3D" id="3.40.50.150">
    <property type="entry name" value="Vaccinia Virus protein VP39"/>
    <property type="match status" value="1"/>
</dbReference>
<name>A0A7W6JQS9_9SPHN</name>
<evidence type="ECO:0000256" key="2">
    <source>
        <dbReference type="ARBA" id="ARBA00022603"/>
    </source>
</evidence>
<proteinExistence type="inferred from homology"/>
<evidence type="ECO:0000256" key="3">
    <source>
        <dbReference type="ARBA" id="ARBA00022679"/>
    </source>
</evidence>
<keyword evidence="8" id="KW-1185">Reference proteome</keyword>
<dbReference type="InterPro" id="IPR029063">
    <property type="entry name" value="SAM-dependent_MTases_sf"/>
</dbReference>
<dbReference type="AlphaFoldDB" id="A0A7W6JQS9"/>
<dbReference type="GO" id="GO:0008610">
    <property type="term" value="P:lipid biosynthetic process"/>
    <property type="evidence" value="ECO:0007669"/>
    <property type="project" value="InterPro"/>
</dbReference>
<reference evidence="7 8" key="1">
    <citation type="submission" date="2020-08" db="EMBL/GenBank/DDBJ databases">
        <title>Genomic Encyclopedia of Type Strains, Phase IV (KMG-IV): sequencing the most valuable type-strain genomes for metagenomic binning, comparative biology and taxonomic classification.</title>
        <authorList>
            <person name="Goeker M."/>
        </authorList>
    </citation>
    <scope>NUCLEOTIDE SEQUENCE [LARGE SCALE GENOMIC DNA]</scope>
    <source>
        <strain evidence="7 8">DSM 101806</strain>
    </source>
</reference>
<dbReference type="PANTHER" id="PTHR43667">
    <property type="entry name" value="CYCLOPROPANE-FATTY-ACYL-PHOSPHOLIPID SYNTHASE"/>
    <property type="match status" value="1"/>
</dbReference>
<keyword evidence="5" id="KW-0443">Lipid metabolism</keyword>
<protein>
    <submittedName>
        <fullName evidence="7">Cyclopropane-fatty-acyl-phospholipid synthase</fullName>
        <ecNumber evidence="7">2.1.1.79</ecNumber>
    </submittedName>
</protein>
<dbReference type="GO" id="GO:0032259">
    <property type="term" value="P:methylation"/>
    <property type="evidence" value="ECO:0007669"/>
    <property type="project" value="UniProtKB-KW"/>
</dbReference>
<dbReference type="InterPro" id="IPR050723">
    <property type="entry name" value="CFA/CMAS"/>
</dbReference>
<dbReference type="Proteomes" id="UP000557392">
    <property type="component" value="Unassembled WGS sequence"/>
</dbReference>
<comment type="similarity">
    <text evidence="1">Belongs to the CFA/CMAS family.</text>
</comment>
<evidence type="ECO:0000256" key="6">
    <source>
        <dbReference type="PIRSR" id="PIRSR003085-1"/>
    </source>
</evidence>
<dbReference type="Pfam" id="PF02353">
    <property type="entry name" value="CMAS"/>
    <property type="match status" value="1"/>
</dbReference>
<dbReference type="GO" id="GO:0008825">
    <property type="term" value="F:cyclopropane-fatty-acyl-phospholipid synthase activity"/>
    <property type="evidence" value="ECO:0007669"/>
    <property type="project" value="UniProtKB-EC"/>
</dbReference>
<evidence type="ECO:0000256" key="1">
    <source>
        <dbReference type="ARBA" id="ARBA00010815"/>
    </source>
</evidence>
<gene>
    <name evidence="7" type="ORF">GGR46_001381</name>
</gene>
<dbReference type="PIRSF" id="PIRSF003085">
    <property type="entry name" value="CMAS"/>
    <property type="match status" value="1"/>
</dbReference>
<evidence type="ECO:0000256" key="4">
    <source>
        <dbReference type="ARBA" id="ARBA00022691"/>
    </source>
</evidence>
<keyword evidence="3 7" id="KW-0808">Transferase</keyword>
<evidence type="ECO:0000313" key="8">
    <source>
        <dbReference type="Proteomes" id="UP000557392"/>
    </source>
</evidence>
<comment type="caution">
    <text evidence="7">The sequence shown here is derived from an EMBL/GenBank/DDBJ whole genome shotgun (WGS) entry which is preliminary data.</text>
</comment>
<dbReference type="EMBL" id="JACIEH010000001">
    <property type="protein sequence ID" value="MBB4097848.1"/>
    <property type="molecule type" value="Genomic_DNA"/>
</dbReference>
<dbReference type="RefSeq" id="WP_183995830.1">
    <property type="nucleotide sequence ID" value="NZ_JACIEH010000001.1"/>
</dbReference>
<dbReference type="PANTHER" id="PTHR43667:SF2">
    <property type="entry name" value="FATTY ACID C-METHYL TRANSFERASE"/>
    <property type="match status" value="1"/>
</dbReference>
<feature type="active site" evidence="6">
    <location>
        <position position="390"/>
    </location>
</feature>
<dbReference type="CDD" id="cd02440">
    <property type="entry name" value="AdoMet_MTases"/>
    <property type="match status" value="1"/>
</dbReference>
<dbReference type="SUPFAM" id="SSF53335">
    <property type="entry name" value="S-adenosyl-L-methionine-dependent methyltransferases"/>
    <property type="match status" value="1"/>
</dbReference>
<evidence type="ECO:0000313" key="7">
    <source>
        <dbReference type="EMBL" id="MBB4097848.1"/>
    </source>
</evidence>
<dbReference type="EC" id="2.1.1.79" evidence="7"/>
<evidence type="ECO:0000256" key="5">
    <source>
        <dbReference type="ARBA" id="ARBA00023098"/>
    </source>
</evidence>
<sequence length="411" mass="45382">MHAPLSPSAPDHSPRKPGWFSRTLAPFFRSQLDKIDAGIFQGSLSLGLPDGTARLLGGRAEGPAAVVDLRSWRALLRLAIGGSIGWYQAWALGEWTSPDPVQLFALFGLNRAALARQARATGPSKRIKRLLHWRNRNHRGGSRRNIHFHYDLGNDFYRLWLDPGMTYSSARFTAPGQSLEQAQHEKLAAILARTNTGPGDEILEIGCGWGSFAELAVAEGRRIHGITLSTEQKAWAEARVPENARFTLTDYRDVTGTYDAVASIEMAEAVGQAYWPAYLDTIARTLKPGGHAALQVITFDDAFFEDYASNVDFIQAYVFPGGLLLSEEGFGALAAARGLKVRDRTGFGLDYAETLRLWRERFDAAVAAGALPKQFDPDFINLWRYYLMYCEGGFRGGGIDVIQLTLVKEEG</sequence>
<accession>A0A7W6JQS9</accession>
<organism evidence="7 8">
    <name type="scientific">Sphingomonas kyeonggiensis</name>
    <dbReference type="NCBI Taxonomy" id="1268553"/>
    <lineage>
        <taxon>Bacteria</taxon>
        <taxon>Pseudomonadati</taxon>
        <taxon>Pseudomonadota</taxon>
        <taxon>Alphaproteobacteria</taxon>
        <taxon>Sphingomonadales</taxon>
        <taxon>Sphingomonadaceae</taxon>
        <taxon>Sphingomonas</taxon>
    </lineage>
</organism>
<dbReference type="InterPro" id="IPR003333">
    <property type="entry name" value="CMAS"/>
</dbReference>
<keyword evidence="2 7" id="KW-0489">Methyltransferase</keyword>